<dbReference type="InterPro" id="IPR016159">
    <property type="entry name" value="Cullin_repeat-like_dom_sf"/>
</dbReference>
<dbReference type="PANTHER" id="PTHR31949:SF2">
    <property type="entry name" value="OS05G0480600 PROTEIN"/>
    <property type="match status" value="1"/>
</dbReference>
<dbReference type="AlphaFoldDB" id="A0AAD1Z0W7"/>
<proteinExistence type="predicted"/>
<evidence type="ECO:0000313" key="2">
    <source>
        <dbReference type="EMBL" id="CAI9761117.1"/>
    </source>
</evidence>
<name>A0AAD1Z0W7_9LAMI</name>
<dbReference type="Proteomes" id="UP000834106">
    <property type="component" value="Chromosome 5"/>
</dbReference>
<keyword evidence="3" id="KW-1185">Reference proteome</keyword>
<accession>A0AAD1Z0W7</accession>
<feature type="compositionally biased region" description="Low complexity" evidence="1">
    <location>
        <begin position="216"/>
        <end position="227"/>
    </location>
</feature>
<evidence type="ECO:0000256" key="1">
    <source>
        <dbReference type="SAM" id="MobiDB-lite"/>
    </source>
</evidence>
<dbReference type="EMBL" id="OU503040">
    <property type="protein sequence ID" value="CAI9761117.1"/>
    <property type="molecule type" value="Genomic_DNA"/>
</dbReference>
<protein>
    <submittedName>
        <fullName evidence="2">Uncharacterized protein</fullName>
    </submittedName>
</protein>
<dbReference type="GO" id="GO:0043622">
    <property type="term" value="P:cortical microtubule organization"/>
    <property type="evidence" value="ECO:0007669"/>
    <property type="project" value="TreeGrafter"/>
</dbReference>
<feature type="region of interest" description="Disordered" evidence="1">
    <location>
        <begin position="215"/>
        <end position="234"/>
    </location>
</feature>
<gene>
    <name evidence="2" type="ORF">FPE_LOCUS8547</name>
</gene>
<organism evidence="2 3">
    <name type="scientific">Fraxinus pennsylvanica</name>
    <dbReference type="NCBI Taxonomy" id="56036"/>
    <lineage>
        <taxon>Eukaryota</taxon>
        <taxon>Viridiplantae</taxon>
        <taxon>Streptophyta</taxon>
        <taxon>Embryophyta</taxon>
        <taxon>Tracheophyta</taxon>
        <taxon>Spermatophyta</taxon>
        <taxon>Magnoliopsida</taxon>
        <taxon>eudicotyledons</taxon>
        <taxon>Gunneridae</taxon>
        <taxon>Pentapetalae</taxon>
        <taxon>asterids</taxon>
        <taxon>lamiids</taxon>
        <taxon>Lamiales</taxon>
        <taxon>Oleaceae</taxon>
        <taxon>Oleeae</taxon>
        <taxon>Fraxinus</taxon>
    </lineage>
</organism>
<dbReference type="SUPFAM" id="SSF74788">
    <property type="entry name" value="Cullin repeat-like"/>
    <property type="match status" value="1"/>
</dbReference>
<sequence>METEEELVAAAKQIMKPLEMKKNLMDDSKKILSNLCMQLCDITREKEQKDEGVKENDGLNEIEQQLDLIQDKVLSWERDQAIIWDCGPEEAYEAHDVFQMAMARLEEEFKHLLVQNRQPFELEHMSFRSSEDDIMEAGSVILLGDDSLEVVVQRDISEKLGRLSIELAKQGRSGLDDLLLSTDGGKHDYDWLLTPLGTPLVPPLDINESRSTLVAPRSSPSIRSTSTMKASSVR</sequence>
<dbReference type="GO" id="GO:0055028">
    <property type="term" value="C:cortical microtubule"/>
    <property type="evidence" value="ECO:0007669"/>
    <property type="project" value="TreeGrafter"/>
</dbReference>
<reference evidence="2" key="1">
    <citation type="submission" date="2023-05" db="EMBL/GenBank/DDBJ databases">
        <authorList>
            <person name="Huff M."/>
        </authorList>
    </citation>
    <scope>NUCLEOTIDE SEQUENCE</scope>
</reference>
<dbReference type="PANTHER" id="PTHR31949">
    <property type="entry name" value="GASTRIC MUCIN-LIKE PROTEIN"/>
    <property type="match status" value="1"/>
</dbReference>
<evidence type="ECO:0000313" key="3">
    <source>
        <dbReference type="Proteomes" id="UP000834106"/>
    </source>
</evidence>